<dbReference type="EMBL" id="FNVP01000001">
    <property type="protein sequence ID" value="SEF51233.1"/>
    <property type="molecule type" value="Genomic_DNA"/>
</dbReference>
<protein>
    <submittedName>
        <fullName evidence="1">Uncharacterized protein</fullName>
    </submittedName>
</protein>
<accession>A0A1H5SKU2</accession>
<dbReference type="Proteomes" id="UP000236737">
    <property type="component" value="Unassembled WGS sequence"/>
</dbReference>
<evidence type="ECO:0000313" key="1">
    <source>
        <dbReference type="EMBL" id="SEF51233.1"/>
    </source>
</evidence>
<reference evidence="2" key="1">
    <citation type="submission" date="2016-10" db="EMBL/GenBank/DDBJ databases">
        <authorList>
            <person name="Varghese N."/>
            <person name="Submissions S."/>
        </authorList>
    </citation>
    <scope>NUCLEOTIDE SEQUENCE [LARGE SCALE GENOMIC DNA]</scope>
    <source>
        <strain evidence="2">CGMCC 1.9230</strain>
    </source>
</reference>
<name>A0A1H5SKU2_9FLAO</name>
<organism evidence="1 2">
    <name type="scientific">Flavobacterium urumqiense</name>
    <dbReference type="NCBI Taxonomy" id="935224"/>
    <lineage>
        <taxon>Bacteria</taxon>
        <taxon>Pseudomonadati</taxon>
        <taxon>Bacteroidota</taxon>
        <taxon>Flavobacteriia</taxon>
        <taxon>Flavobacteriales</taxon>
        <taxon>Flavobacteriaceae</taxon>
        <taxon>Flavobacterium</taxon>
    </lineage>
</organism>
<sequence>MVVCTILFYFYQNSLESKNGFTNFKTYILKAILFNNIDAKLNK</sequence>
<proteinExistence type="predicted"/>
<evidence type="ECO:0000313" key="2">
    <source>
        <dbReference type="Proteomes" id="UP000236737"/>
    </source>
</evidence>
<gene>
    <name evidence="1" type="ORF">SAMN04488130_101340</name>
</gene>
<dbReference type="AlphaFoldDB" id="A0A1H5SKU2"/>
<keyword evidence="2" id="KW-1185">Reference proteome</keyword>